<proteinExistence type="predicted"/>
<dbReference type="HOGENOM" id="CLU_2871158_0_0_1"/>
<evidence type="ECO:0000313" key="1">
    <source>
        <dbReference type="EnsemblPlants" id="OBART11G14110.1"/>
    </source>
</evidence>
<dbReference type="Gramene" id="OBART11G14110.1">
    <property type="protein sequence ID" value="OBART11G14110.1"/>
    <property type="gene ID" value="OBART11G14110"/>
</dbReference>
<evidence type="ECO:0000313" key="2">
    <source>
        <dbReference type="Proteomes" id="UP000026960"/>
    </source>
</evidence>
<accession>A0A0D3HM15</accession>
<protein>
    <submittedName>
        <fullName evidence="1">Uncharacterized protein</fullName>
    </submittedName>
</protein>
<dbReference type="AlphaFoldDB" id="A0A0D3HM15"/>
<reference evidence="1" key="2">
    <citation type="submission" date="2015-03" db="UniProtKB">
        <authorList>
            <consortium name="EnsemblPlants"/>
        </authorList>
    </citation>
    <scope>IDENTIFICATION</scope>
</reference>
<keyword evidence="2" id="KW-1185">Reference proteome</keyword>
<sequence length="64" mass="7114">MAPCKVSKAVRDATVLVAFRKEWQPLTTTQAELEDLVIDSATAQWRVPGKDAYPKPKLGELVVF</sequence>
<dbReference type="EnsemblPlants" id="OBART11G14110.1">
    <property type="protein sequence ID" value="OBART11G14110.1"/>
    <property type="gene ID" value="OBART11G14110"/>
</dbReference>
<organism evidence="1">
    <name type="scientific">Oryza barthii</name>
    <dbReference type="NCBI Taxonomy" id="65489"/>
    <lineage>
        <taxon>Eukaryota</taxon>
        <taxon>Viridiplantae</taxon>
        <taxon>Streptophyta</taxon>
        <taxon>Embryophyta</taxon>
        <taxon>Tracheophyta</taxon>
        <taxon>Spermatophyta</taxon>
        <taxon>Magnoliopsida</taxon>
        <taxon>Liliopsida</taxon>
        <taxon>Poales</taxon>
        <taxon>Poaceae</taxon>
        <taxon>BOP clade</taxon>
        <taxon>Oryzoideae</taxon>
        <taxon>Oryzeae</taxon>
        <taxon>Oryzinae</taxon>
        <taxon>Oryza</taxon>
    </lineage>
</organism>
<reference evidence="1" key="1">
    <citation type="journal article" date="2009" name="Rice">
        <title>De Novo Next Generation Sequencing of Plant Genomes.</title>
        <authorList>
            <person name="Rounsley S."/>
            <person name="Marri P.R."/>
            <person name="Yu Y."/>
            <person name="He R."/>
            <person name="Sisneros N."/>
            <person name="Goicoechea J.L."/>
            <person name="Lee S.J."/>
            <person name="Angelova A."/>
            <person name="Kudrna D."/>
            <person name="Luo M."/>
            <person name="Affourtit J."/>
            <person name="Desany B."/>
            <person name="Knight J."/>
            <person name="Niazi F."/>
            <person name="Egholm M."/>
            <person name="Wing R.A."/>
        </authorList>
    </citation>
    <scope>NUCLEOTIDE SEQUENCE [LARGE SCALE GENOMIC DNA]</scope>
    <source>
        <strain evidence="1">cv. IRGC 105608</strain>
    </source>
</reference>
<dbReference type="Proteomes" id="UP000026960">
    <property type="component" value="Chromosome 11"/>
</dbReference>
<name>A0A0D3HM15_9ORYZ</name>
<dbReference type="PaxDb" id="65489-OBART11G14110.1"/>